<evidence type="ECO:0000313" key="2">
    <source>
        <dbReference type="Proteomes" id="UP000839052"/>
    </source>
</evidence>
<dbReference type="Gene3D" id="3.40.50.1820">
    <property type="entry name" value="alpha/beta hydrolase"/>
    <property type="match status" value="1"/>
</dbReference>
<gene>
    <name evidence="1" type="ORF">NTG6680_0755</name>
</gene>
<sequence>MAMTNESFSSGGQPVSLEVFLPASSGKRPAVLILHGSFDLLPQYRADIVSFAETLVEAGIAATMPHYFESTKADPDIGVLKLIPEKRPA</sequence>
<proteinExistence type="predicted"/>
<dbReference type="InterPro" id="IPR029058">
    <property type="entry name" value="AB_hydrolase_fold"/>
</dbReference>
<evidence type="ECO:0000313" key="1">
    <source>
        <dbReference type="EMBL" id="CAG9932008.1"/>
    </source>
</evidence>
<dbReference type="Proteomes" id="UP000839052">
    <property type="component" value="Chromosome"/>
</dbReference>
<protein>
    <recommendedName>
        <fullName evidence="3">Dienelactone hydrolase family protein</fullName>
    </recommendedName>
</protein>
<keyword evidence="2" id="KW-1185">Reference proteome</keyword>
<dbReference type="RefSeq" id="WP_239796021.1">
    <property type="nucleotide sequence ID" value="NZ_OU912926.1"/>
</dbReference>
<accession>A0ABN8AH03</accession>
<dbReference type="SUPFAM" id="SSF53474">
    <property type="entry name" value="alpha/beta-Hydrolases"/>
    <property type="match status" value="1"/>
</dbReference>
<dbReference type="EMBL" id="OU912926">
    <property type="protein sequence ID" value="CAG9932008.1"/>
    <property type="molecule type" value="Genomic_DNA"/>
</dbReference>
<organism evidence="1 2">
    <name type="scientific">Candidatus Nitrotoga arctica</name>
    <dbReference type="NCBI Taxonomy" id="453162"/>
    <lineage>
        <taxon>Bacteria</taxon>
        <taxon>Pseudomonadati</taxon>
        <taxon>Pseudomonadota</taxon>
        <taxon>Betaproteobacteria</taxon>
        <taxon>Nitrosomonadales</taxon>
        <taxon>Gallionellaceae</taxon>
        <taxon>Candidatus Nitrotoga</taxon>
    </lineage>
</organism>
<name>A0ABN8AH03_9PROT</name>
<reference evidence="1 2" key="1">
    <citation type="submission" date="2021-10" db="EMBL/GenBank/DDBJ databases">
        <authorList>
            <person name="Koch H."/>
        </authorList>
    </citation>
    <scope>NUCLEOTIDE SEQUENCE [LARGE SCALE GENOMIC DNA]</scope>
    <source>
        <strain evidence="1">6680</strain>
    </source>
</reference>
<evidence type="ECO:0008006" key="3">
    <source>
        <dbReference type="Google" id="ProtNLM"/>
    </source>
</evidence>